<dbReference type="InterPro" id="IPR012677">
    <property type="entry name" value="Nucleotide-bd_a/b_plait_sf"/>
</dbReference>
<proteinExistence type="predicted"/>
<gene>
    <name evidence="1" type="ORF">OKIOD_LOCUS9053</name>
</gene>
<sequence>MSWRVDKLKKQKLPTFFTRTVVVWGLTEEQKTAEFVKDHLCTQGKIETITIIKKKQAIKVRFRHQDDAIKVRSNKKLFKEWPNIYLKYGKDERSVSIAPNLDEELADLANLAGSFSFASAKDQENASTKSLEDSLMLDDAEEMSIAATSVTGLSERGALMKKLQKHSKIQESMQEEMDVASMISSKINALPPTFHEFTVPENERINLEEILAEKLLDNELMDGISTAIKCRFVILSPVAWVPWIKAHLGLDSDMVHVIKDQSKIFIRLFSWSESRQIDDAFDGILLVNHNDAKPDYTFEAKKLPEIKFNVPSNAKNNTFDSELRNQFRNTLRQSFAKFAAN</sequence>
<keyword evidence="2" id="KW-1185">Reference proteome</keyword>
<evidence type="ECO:0000313" key="1">
    <source>
        <dbReference type="EMBL" id="CAG5102411.1"/>
    </source>
</evidence>
<dbReference type="Proteomes" id="UP001158576">
    <property type="component" value="Chromosome 1"/>
</dbReference>
<dbReference type="SUPFAM" id="SSF54928">
    <property type="entry name" value="RNA-binding domain, RBD"/>
    <property type="match status" value="1"/>
</dbReference>
<dbReference type="EMBL" id="OU015566">
    <property type="protein sequence ID" value="CAG5102411.1"/>
    <property type="molecule type" value="Genomic_DNA"/>
</dbReference>
<reference evidence="1 2" key="1">
    <citation type="submission" date="2021-04" db="EMBL/GenBank/DDBJ databases">
        <authorList>
            <person name="Bliznina A."/>
        </authorList>
    </citation>
    <scope>NUCLEOTIDE SEQUENCE [LARGE SCALE GENOMIC DNA]</scope>
</reference>
<dbReference type="Gene3D" id="3.30.70.330">
    <property type="match status" value="1"/>
</dbReference>
<dbReference type="InterPro" id="IPR035979">
    <property type="entry name" value="RBD_domain_sf"/>
</dbReference>
<protein>
    <submittedName>
        <fullName evidence="1">Oidioi.mRNA.OKI2018_I69.chr1.g288.t1.cds</fullName>
    </submittedName>
</protein>
<name>A0ABN7SJV8_OIKDI</name>
<evidence type="ECO:0000313" key="2">
    <source>
        <dbReference type="Proteomes" id="UP001158576"/>
    </source>
</evidence>
<organism evidence="1 2">
    <name type="scientific">Oikopleura dioica</name>
    <name type="common">Tunicate</name>
    <dbReference type="NCBI Taxonomy" id="34765"/>
    <lineage>
        <taxon>Eukaryota</taxon>
        <taxon>Metazoa</taxon>
        <taxon>Chordata</taxon>
        <taxon>Tunicata</taxon>
        <taxon>Appendicularia</taxon>
        <taxon>Copelata</taxon>
        <taxon>Oikopleuridae</taxon>
        <taxon>Oikopleura</taxon>
    </lineage>
</organism>
<accession>A0ABN7SJV8</accession>